<evidence type="ECO:0000256" key="1">
    <source>
        <dbReference type="ARBA" id="ARBA00004127"/>
    </source>
</evidence>
<sequence length="316" mass="35276">MKISKVQAQLTGRDILSIINEFVDVKGLRVDEISIDKEIIIKGNFTHGVSLDFEGALSLDGMKDGKIYGRFSRLKIMKLGAFRMIRSFALKQALKFLEGSGVEVNKDRLIIDVNKILDKNCFVSLEIVGVYLKENFLYAEVEELNISVKGELTKEKIEKPDETEIVLAPPIKKIEDSYTSGRKILLNKLPKSAKLAKDIIFIVPDIIALLIRMLKDPRVPIKTKVALSASLVYIVSPIDIIPDRIPLIGSIDDVAVILFALNRIATDVDITVIMENWQGNNEVLLTLKSGLSYLMNFTGAKNVEKIYNLIDGLSTL</sequence>
<dbReference type="EMBL" id="PVXQ01000017">
    <property type="protein sequence ID" value="PRR82351.1"/>
    <property type="molecule type" value="Genomic_DNA"/>
</dbReference>
<keyword evidence="2" id="KW-0812">Transmembrane</keyword>
<evidence type="ECO:0000313" key="6">
    <source>
        <dbReference type="EMBL" id="PRR82351.1"/>
    </source>
</evidence>
<evidence type="ECO:0000259" key="5">
    <source>
        <dbReference type="Pfam" id="PF06803"/>
    </source>
</evidence>
<keyword evidence="4" id="KW-0472">Membrane</keyword>
<evidence type="ECO:0000256" key="4">
    <source>
        <dbReference type="ARBA" id="ARBA00023136"/>
    </source>
</evidence>
<dbReference type="Pfam" id="PF06803">
    <property type="entry name" value="DUF1232"/>
    <property type="match status" value="1"/>
</dbReference>
<proteinExistence type="predicted"/>
<dbReference type="GO" id="GO:0012505">
    <property type="term" value="C:endomembrane system"/>
    <property type="evidence" value="ECO:0007669"/>
    <property type="project" value="UniProtKB-SubCell"/>
</dbReference>
<organism evidence="6 7">
    <name type="scientific">Clostridium vincentii</name>
    <dbReference type="NCBI Taxonomy" id="52704"/>
    <lineage>
        <taxon>Bacteria</taxon>
        <taxon>Bacillati</taxon>
        <taxon>Bacillota</taxon>
        <taxon>Clostridia</taxon>
        <taxon>Eubacteriales</taxon>
        <taxon>Clostridiaceae</taxon>
        <taxon>Clostridium</taxon>
    </lineage>
</organism>
<dbReference type="AlphaFoldDB" id="A0A2T0BEN1"/>
<reference evidence="6 7" key="1">
    <citation type="submission" date="2018-03" db="EMBL/GenBank/DDBJ databases">
        <title>Genome sequence of Clostridium vincentii DSM 10228.</title>
        <authorList>
            <person name="Poehlein A."/>
            <person name="Daniel R."/>
        </authorList>
    </citation>
    <scope>NUCLEOTIDE SEQUENCE [LARGE SCALE GENOMIC DNA]</scope>
    <source>
        <strain evidence="6 7">DSM 10228</strain>
    </source>
</reference>
<feature type="domain" description="DUF1232" evidence="5">
    <location>
        <begin position="223"/>
        <end position="259"/>
    </location>
</feature>
<protein>
    <recommendedName>
        <fullName evidence="5">DUF1232 domain-containing protein</fullName>
    </recommendedName>
</protein>
<name>A0A2T0BEN1_9CLOT</name>
<dbReference type="Proteomes" id="UP000239471">
    <property type="component" value="Unassembled WGS sequence"/>
</dbReference>
<dbReference type="InterPro" id="IPR010652">
    <property type="entry name" value="DUF1232"/>
</dbReference>
<gene>
    <name evidence="6" type="ORF">CLVI_18570</name>
</gene>
<dbReference type="OrthoDB" id="1930546at2"/>
<comment type="caution">
    <text evidence="6">The sequence shown here is derived from an EMBL/GenBank/DDBJ whole genome shotgun (WGS) entry which is preliminary data.</text>
</comment>
<keyword evidence="3" id="KW-1133">Transmembrane helix</keyword>
<evidence type="ECO:0000313" key="7">
    <source>
        <dbReference type="Proteomes" id="UP000239471"/>
    </source>
</evidence>
<evidence type="ECO:0000256" key="3">
    <source>
        <dbReference type="ARBA" id="ARBA00022989"/>
    </source>
</evidence>
<dbReference type="RefSeq" id="WP_106059832.1">
    <property type="nucleotide sequence ID" value="NZ_PVXQ01000017.1"/>
</dbReference>
<keyword evidence="7" id="KW-1185">Reference proteome</keyword>
<accession>A0A2T0BEN1</accession>
<comment type="subcellular location">
    <subcellularLocation>
        <location evidence="1">Endomembrane system</location>
        <topology evidence="1">Multi-pass membrane protein</topology>
    </subcellularLocation>
</comment>
<evidence type="ECO:0000256" key="2">
    <source>
        <dbReference type="ARBA" id="ARBA00022692"/>
    </source>
</evidence>